<keyword evidence="2" id="KW-1185">Reference proteome</keyword>
<reference evidence="1 2" key="1">
    <citation type="journal article" date="2023" name="Sci. Data">
        <title>Genome assembly of the Korean intertidal mud-creeper Batillaria attramentaria.</title>
        <authorList>
            <person name="Patra A.K."/>
            <person name="Ho P.T."/>
            <person name="Jun S."/>
            <person name="Lee S.J."/>
            <person name="Kim Y."/>
            <person name="Won Y.J."/>
        </authorList>
    </citation>
    <scope>NUCLEOTIDE SEQUENCE [LARGE SCALE GENOMIC DNA]</scope>
    <source>
        <strain evidence="1">Wonlab-2016</strain>
    </source>
</reference>
<sequence>MKTNQGTTCKTKHKACDYRSSLQLERGLQPASCPTYISTLSTSRRMGQRVGLLVLHVR</sequence>
<dbReference type="AlphaFoldDB" id="A0ABD0KAL9"/>
<gene>
    <name evidence="1" type="ORF">BaRGS_00024606</name>
</gene>
<name>A0ABD0KAL9_9CAEN</name>
<feature type="non-terminal residue" evidence="1">
    <location>
        <position position="58"/>
    </location>
</feature>
<dbReference type="EMBL" id="JACVVK020000215">
    <property type="protein sequence ID" value="KAK7484117.1"/>
    <property type="molecule type" value="Genomic_DNA"/>
</dbReference>
<dbReference type="Proteomes" id="UP001519460">
    <property type="component" value="Unassembled WGS sequence"/>
</dbReference>
<comment type="caution">
    <text evidence="1">The sequence shown here is derived from an EMBL/GenBank/DDBJ whole genome shotgun (WGS) entry which is preliminary data.</text>
</comment>
<proteinExistence type="predicted"/>
<organism evidence="1 2">
    <name type="scientific">Batillaria attramentaria</name>
    <dbReference type="NCBI Taxonomy" id="370345"/>
    <lineage>
        <taxon>Eukaryota</taxon>
        <taxon>Metazoa</taxon>
        <taxon>Spiralia</taxon>
        <taxon>Lophotrochozoa</taxon>
        <taxon>Mollusca</taxon>
        <taxon>Gastropoda</taxon>
        <taxon>Caenogastropoda</taxon>
        <taxon>Sorbeoconcha</taxon>
        <taxon>Cerithioidea</taxon>
        <taxon>Batillariidae</taxon>
        <taxon>Batillaria</taxon>
    </lineage>
</organism>
<accession>A0ABD0KAL9</accession>
<evidence type="ECO:0000313" key="2">
    <source>
        <dbReference type="Proteomes" id="UP001519460"/>
    </source>
</evidence>
<protein>
    <submittedName>
        <fullName evidence="1">Uncharacterized protein</fullName>
    </submittedName>
</protein>
<evidence type="ECO:0000313" key="1">
    <source>
        <dbReference type="EMBL" id="KAK7484117.1"/>
    </source>
</evidence>